<comment type="caution">
    <text evidence="3">The sequence shown here is derived from an EMBL/GenBank/DDBJ whole genome shotgun (WGS) entry which is preliminary data.</text>
</comment>
<dbReference type="Pfam" id="PF06476">
    <property type="entry name" value="DUF1090"/>
    <property type="match status" value="1"/>
</dbReference>
<name>A0ABV0BIC4_9HYPH</name>
<dbReference type="RefSeq" id="WP_346336713.1">
    <property type="nucleotide sequence ID" value="NZ_JBBYXI010000002.1"/>
</dbReference>
<gene>
    <name evidence="3" type="ORF">WJT86_06480</name>
</gene>
<evidence type="ECO:0000313" key="3">
    <source>
        <dbReference type="EMBL" id="MEN3930708.1"/>
    </source>
</evidence>
<keyword evidence="4" id="KW-1185">Reference proteome</keyword>
<reference evidence="3 4" key="1">
    <citation type="submission" date="2024-04" db="EMBL/GenBank/DDBJ databases">
        <title>A novel species isolated from cricket.</title>
        <authorList>
            <person name="Wang H.-C."/>
        </authorList>
    </citation>
    <scope>NUCLEOTIDE SEQUENCE [LARGE SCALE GENOMIC DNA]</scope>
    <source>
        <strain evidence="3 4">WL0021</strain>
    </source>
</reference>
<feature type="chain" id="PRO_5046317450" evidence="2">
    <location>
        <begin position="20"/>
        <end position="126"/>
    </location>
</feature>
<dbReference type="Proteomes" id="UP001418637">
    <property type="component" value="Unassembled WGS sequence"/>
</dbReference>
<sequence length="126" mass="15003">MKKTILLSLAVLVGSTAVADARPLSQSCTIKEQKIMRELRYAREHRNQHRIWGLERALAEVRDRCTDEGLERKYRENIADKERKVEERKFDLREAEAEGDAKQIRKRMKKLREAEEELREARKELR</sequence>
<evidence type="ECO:0000313" key="4">
    <source>
        <dbReference type="Proteomes" id="UP001418637"/>
    </source>
</evidence>
<evidence type="ECO:0000256" key="2">
    <source>
        <dbReference type="SAM" id="SignalP"/>
    </source>
</evidence>
<proteinExistence type="predicted"/>
<feature type="signal peptide" evidence="2">
    <location>
        <begin position="1"/>
        <end position="19"/>
    </location>
</feature>
<evidence type="ECO:0000256" key="1">
    <source>
        <dbReference type="SAM" id="Coils"/>
    </source>
</evidence>
<keyword evidence="1" id="KW-0175">Coiled coil</keyword>
<dbReference type="InterPro" id="IPR009468">
    <property type="entry name" value="DUF1090"/>
</dbReference>
<keyword evidence="2" id="KW-0732">Signal</keyword>
<dbReference type="EMBL" id="JBBYXI010000002">
    <property type="protein sequence ID" value="MEN3930708.1"/>
    <property type="molecule type" value="Genomic_DNA"/>
</dbReference>
<protein>
    <submittedName>
        <fullName evidence="3">DUF1090 domain-containing protein</fullName>
    </submittedName>
</protein>
<feature type="coiled-coil region" evidence="1">
    <location>
        <begin position="78"/>
        <end position="124"/>
    </location>
</feature>
<accession>A0ABV0BIC4</accession>
<organism evidence="3 4">
    <name type="scientific">Hohaiivirga grylli</name>
    <dbReference type="NCBI Taxonomy" id="3133970"/>
    <lineage>
        <taxon>Bacteria</taxon>
        <taxon>Pseudomonadati</taxon>
        <taxon>Pseudomonadota</taxon>
        <taxon>Alphaproteobacteria</taxon>
        <taxon>Hyphomicrobiales</taxon>
        <taxon>Methylobacteriaceae</taxon>
        <taxon>Hohaiivirga</taxon>
    </lineage>
</organism>